<organism evidence="1 2">
    <name type="scientific">Pontibacter lucknowensis</name>
    <dbReference type="NCBI Taxonomy" id="1077936"/>
    <lineage>
        <taxon>Bacteria</taxon>
        <taxon>Pseudomonadati</taxon>
        <taxon>Bacteroidota</taxon>
        <taxon>Cytophagia</taxon>
        <taxon>Cytophagales</taxon>
        <taxon>Hymenobacteraceae</taxon>
        <taxon>Pontibacter</taxon>
    </lineage>
</organism>
<evidence type="ECO:0000313" key="1">
    <source>
        <dbReference type="EMBL" id="SIQ84121.1"/>
    </source>
</evidence>
<dbReference type="STRING" id="1077936.SAMN05421545_1319"/>
<dbReference type="Proteomes" id="UP000185924">
    <property type="component" value="Unassembled WGS sequence"/>
</dbReference>
<gene>
    <name evidence="1" type="ORF">SAMN05421545_1319</name>
</gene>
<sequence>MKIAIFENEYEAAVKTPFEAVNIIYFNNQLEVTNFVSSQDIGDFSKIFDFKLVFVDIHLSRRSELDGFDIAKKIIELGYPKEQIVVLTGHLGIEKKIAEKGLPNLKVVTKPIFLDKLRNAIKVN</sequence>
<name>A0A1N6W1W8_9BACT</name>
<proteinExistence type="predicted"/>
<dbReference type="AlphaFoldDB" id="A0A1N6W1W8"/>
<keyword evidence="2" id="KW-1185">Reference proteome</keyword>
<dbReference type="OrthoDB" id="7631574at2"/>
<reference evidence="2" key="1">
    <citation type="submission" date="2017-01" db="EMBL/GenBank/DDBJ databases">
        <authorList>
            <person name="Varghese N."/>
            <person name="Submissions S."/>
        </authorList>
    </citation>
    <scope>NUCLEOTIDE SEQUENCE [LARGE SCALE GENOMIC DNA]</scope>
    <source>
        <strain evidence="2">DM9</strain>
    </source>
</reference>
<accession>A0A1N6W1W8</accession>
<dbReference type="EMBL" id="FTNM01000002">
    <property type="protein sequence ID" value="SIQ84121.1"/>
    <property type="molecule type" value="Genomic_DNA"/>
</dbReference>
<dbReference type="SUPFAM" id="SSF52172">
    <property type="entry name" value="CheY-like"/>
    <property type="match status" value="1"/>
</dbReference>
<evidence type="ECO:0000313" key="2">
    <source>
        <dbReference type="Proteomes" id="UP000185924"/>
    </source>
</evidence>
<protein>
    <submittedName>
        <fullName evidence="1">Response regulator receiver domain-containing protein</fullName>
    </submittedName>
</protein>
<dbReference type="RefSeq" id="WP_076421548.1">
    <property type="nucleotide sequence ID" value="NZ_FTNM01000002.1"/>
</dbReference>
<dbReference type="InterPro" id="IPR011006">
    <property type="entry name" value="CheY-like_superfamily"/>
</dbReference>
<dbReference type="Gene3D" id="3.40.50.2300">
    <property type="match status" value="1"/>
</dbReference>